<accession>K2QEN3</accession>
<evidence type="ECO:0000313" key="1">
    <source>
        <dbReference type="EMBL" id="EKF86551.1"/>
    </source>
</evidence>
<dbReference type="RefSeq" id="WP_004029942.1">
    <property type="nucleotide sequence ID" value="NZ_AMPO01000002.1"/>
</dbReference>
<dbReference type="AlphaFoldDB" id="K2QEN3"/>
<keyword evidence="2" id="KW-1185">Reference proteome</keyword>
<sequence>MKNQSYIESKYLLGCVLLETLKYAYADHFKSYEKKKDFFYREGTTERYTFKDLIYEIFSEFDININKLQSWIDQVEDGFYHIRSDLNRYCIKELGIKGYNFDNQLFNELCSSHNIQFNESFIEYLTKYRNEVIHTGKIGTTYPHLKLHLNYLEISIELLLMNILGVNCLYWNSPDDCWSNSLDLLNRLK</sequence>
<comment type="caution">
    <text evidence="1">The sequence shown here is derived from an EMBL/GenBank/DDBJ whole genome shotgun (WGS) entry which is preliminary data.</text>
</comment>
<gene>
    <name evidence="1" type="ORF">A994_03673</name>
</gene>
<evidence type="ECO:0000313" key="2">
    <source>
        <dbReference type="Proteomes" id="UP000007360"/>
    </source>
</evidence>
<dbReference type="Proteomes" id="UP000007360">
    <property type="component" value="Unassembled WGS sequence"/>
</dbReference>
<reference evidence="1 2" key="1">
    <citation type="journal article" date="2012" name="J. Bacteriol.">
        <title>Draft genome sequence of Methanobacterium formicicum DSM 3637, an archaebacterium isolated from the methane producer amoeba Pelomyxa palustris.</title>
        <authorList>
            <person name="Gutierrez G."/>
        </authorList>
    </citation>
    <scope>NUCLEOTIDE SEQUENCE [LARGE SCALE GENOMIC DNA]</scope>
    <source>
        <strain evidence="2">DSM 3637 / PP1</strain>
    </source>
</reference>
<organism evidence="1 2">
    <name type="scientific">Methanobacterium formicicum (strain DSM 3637 / PP1)</name>
    <dbReference type="NCBI Taxonomy" id="1204725"/>
    <lineage>
        <taxon>Archaea</taxon>
        <taxon>Methanobacteriati</taxon>
        <taxon>Methanobacteriota</taxon>
        <taxon>Methanomada group</taxon>
        <taxon>Methanobacteria</taxon>
        <taxon>Methanobacteriales</taxon>
        <taxon>Methanobacteriaceae</taxon>
        <taxon>Methanobacterium</taxon>
    </lineage>
</organism>
<protein>
    <recommendedName>
        <fullName evidence="3">Apea-like HEPN domain-containing protein</fullName>
    </recommendedName>
</protein>
<evidence type="ECO:0008006" key="3">
    <source>
        <dbReference type="Google" id="ProtNLM"/>
    </source>
</evidence>
<dbReference type="PATRIC" id="fig|1204725.3.peg.739"/>
<dbReference type="EMBL" id="AMPO01000002">
    <property type="protein sequence ID" value="EKF86551.1"/>
    <property type="molecule type" value="Genomic_DNA"/>
</dbReference>
<name>K2QEN3_METFP</name>
<proteinExistence type="predicted"/>